<accession>C3YKK4</accession>
<feature type="signal peptide" evidence="2">
    <location>
        <begin position="1"/>
        <end position="20"/>
    </location>
</feature>
<sequence>MARWLLVVLMTAMVVSNSLASPPEGADAFIQPADVSEYADLKDESAAAPVDVMVEPLVKIGKGIITEAAKPRRHPYGNDVMDARTDRFYRQKGRPIAPWREDREDQQPTRLAFPTTLHGCQPSGRGTDDHLTADALQRVRVASHDALKIIMSQPRSSSNNWLFVLMRVDTFDTRRQDTVDIAKFLISNRDSGIDFENFEQAMVDRPLWSQSRTGHVLAENSDKASETDVQRRTVNDLAQDRMAVMMATTSNYGRKVPPPAPALSLTFAPKWLRLEPWMVQGRTGGVTGPGQAATGRPGGGIGPGQAAAGGRGGAGRSGPGQAAAGGRGGAGSGPGQAAAGGRGGAWSGRGQAAAGRGRRANGRVAHIQTPPLGDWFCSPECPNDGSYVYCLCQDRKSSTGSA</sequence>
<feature type="region of interest" description="Disordered" evidence="1">
    <location>
        <begin position="282"/>
        <end position="361"/>
    </location>
</feature>
<dbReference type="AlphaFoldDB" id="C3YKK4"/>
<protein>
    <recommendedName>
        <fullName evidence="4">Thyroglobulin type-1 domain-containing protein</fullName>
    </recommendedName>
</protein>
<evidence type="ECO:0008006" key="4">
    <source>
        <dbReference type="Google" id="ProtNLM"/>
    </source>
</evidence>
<evidence type="ECO:0000256" key="1">
    <source>
        <dbReference type="SAM" id="MobiDB-lite"/>
    </source>
</evidence>
<proteinExistence type="predicted"/>
<dbReference type="InParanoid" id="C3YKK4"/>
<organism>
    <name type="scientific">Branchiostoma floridae</name>
    <name type="common">Florida lancelet</name>
    <name type="synonym">Amphioxus</name>
    <dbReference type="NCBI Taxonomy" id="7739"/>
    <lineage>
        <taxon>Eukaryota</taxon>
        <taxon>Metazoa</taxon>
        <taxon>Chordata</taxon>
        <taxon>Cephalochordata</taxon>
        <taxon>Leptocardii</taxon>
        <taxon>Amphioxiformes</taxon>
        <taxon>Branchiostomatidae</taxon>
        <taxon>Branchiostoma</taxon>
    </lineage>
</organism>
<gene>
    <name evidence="3" type="ORF">BRAFLDRAFT_63306</name>
</gene>
<feature type="compositionally biased region" description="Gly residues" evidence="1">
    <location>
        <begin position="296"/>
        <end position="347"/>
    </location>
</feature>
<evidence type="ECO:0000313" key="3">
    <source>
        <dbReference type="EMBL" id="EEN59072.1"/>
    </source>
</evidence>
<reference evidence="3" key="1">
    <citation type="journal article" date="2008" name="Nature">
        <title>The amphioxus genome and the evolution of the chordate karyotype.</title>
        <authorList>
            <consortium name="US DOE Joint Genome Institute (JGI-PGF)"/>
            <person name="Putnam N.H."/>
            <person name="Butts T."/>
            <person name="Ferrier D.E.K."/>
            <person name="Furlong R.F."/>
            <person name="Hellsten U."/>
            <person name="Kawashima T."/>
            <person name="Robinson-Rechavi M."/>
            <person name="Shoguchi E."/>
            <person name="Terry A."/>
            <person name="Yu J.-K."/>
            <person name="Benito-Gutierrez E.L."/>
            <person name="Dubchak I."/>
            <person name="Garcia-Fernandez J."/>
            <person name="Gibson-Brown J.J."/>
            <person name="Grigoriev I.V."/>
            <person name="Horton A.C."/>
            <person name="de Jong P.J."/>
            <person name="Jurka J."/>
            <person name="Kapitonov V.V."/>
            <person name="Kohara Y."/>
            <person name="Kuroki Y."/>
            <person name="Lindquist E."/>
            <person name="Lucas S."/>
            <person name="Osoegawa K."/>
            <person name="Pennacchio L.A."/>
            <person name="Salamov A.A."/>
            <person name="Satou Y."/>
            <person name="Sauka-Spengler T."/>
            <person name="Schmutz J."/>
            <person name="Shin-I T."/>
            <person name="Toyoda A."/>
            <person name="Bronner-Fraser M."/>
            <person name="Fujiyama A."/>
            <person name="Holland L.Z."/>
            <person name="Holland P.W.H."/>
            <person name="Satoh N."/>
            <person name="Rokhsar D.S."/>
        </authorList>
    </citation>
    <scope>NUCLEOTIDE SEQUENCE [LARGE SCALE GENOMIC DNA]</scope>
    <source>
        <strain evidence="3">S238N-H82</strain>
        <tissue evidence="3">Testes</tissue>
    </source>
</reference>
<dbReference type="EMBL" id="GG666523">
    <property type="protein sequence ID" value="EEN59072.1"/>
    <property type="molecule type" value="Genomic_DNA"/>
</dbReference>
<feature type="chain" id="PRO_5002933816" description="Thyroglobulin type-1 domain-containing protein" evidence="2">
    <location>
        <begin position="21"/>
        <end position="402"/>
    </location>
</feature>
<evidence type="ECO:0000256" key="2">
    <source>
        <dbReference type="SAM" id="SignalP"/>
    </source>
</evidence>
<keyword evidence="2" id="KW-0732">Signal</keyword>
<name>C3YKK4_BRAFL</name>